<dbReference type="InterPro" id="IPR023214">
    <property type="entry name" value="HAD_sf"/>
</dbReference>
<dbReference type="InterPro" id="IPR036291">
    <property type="entry name" value="NAD(P)-bd_dom_sf"/>
</dbReference>
<dbReference type="EMBL" id="CAICTM010001499">
    <property type="protein sequence ID" value="CAB9524155.1"/>
    <property type="molecule type" value="Genomic_DNA"/>
</dbReference>
<dbReference type="Gene3D" id="3.40.50.1000">
    <property type="entry name" value="HAD superfamily/HAD-like"/>
    <property type="match status" value="1"/>
</dbReference>
<dbReference type="SUPFAM" id="SSF51735">
    <property type="entry name" value="NAD(P)-binding Rossmann-fold domains"/>
    <property type="match status" value="1"/>
</dbReference>
<name>A0A9N8HTD7_9STRA</name>
<comment type="caution">
    <text evidence="9">The sequence shown here is derived from an EMBL/GenBank/DDBJ whole genome shotgun (WGS) entry which is preliminary data.</text>
</comment>
<keyword evidence="10" id="KW-1185">Reference proteome</keyword>
<dbReference type="AlphaFoldDB" id="A0A9N8HTD7"/>
<proteinExistence type="inferred from homology"/>
<dbReference type="Gene3D" id="1.10.150.210">
    <property type="entry name" value="Phosphoserine phosphatase, domain 2"/>
    <property type="match status" value="1"/>
</dbReference>
<dbReference type="InterPro" id="IPR006109">
    <property type="entry name" value="G3P_DH_NAD-dep_C"/>
</dbReference>
<dbReference type="GO" id="GO:0141152">
    <property type="term" value="F:glycerol-3-phosphate dehydrogenase (NAD+) activity"/>
    <property type="evidence" value="ECO:0007669"/>
    <property type="project" value="UniProtKB-UniRule"/>
</dbReference>
<sequence>MMSRLVLQVRPGSVAIHRWCLPSNRPSKLPLVLFSRSFSQQRSKVPASQVPKLWAQAQAVCFDVDCTITKQDALDDLANFLGKGQQVQDLTNAAMNGDMDLAEALQKRLDIMEPTVDKLTAYVQSNPAAPRLVPGIQSLIQELQARNVDVFLISGGFRELILPVADLLKIPRDHIYANRFVYMSDDARLDGTGTTESVSQLIRVTGFDPSQVTSREGGKPEAIRQIRSKKPLQTVVMIGDGITDLEAAEETGGADLFIGYGGVVARPRVQENADWWITDYQEILDALPRFKVAMVGSGAFASAVLQMISQNARDKAIFQDIVDVYVYEEDYHGAKLTSAINQQHENPKYLPGVHFGDNVVANPDLESTVQDADLIIFCAPHQFMHSLCKQIQLIGVKPTAKAISLTKGIHISPEQGPQLMSSMIHRMLNIECSVLMGANLAGEIGPNGLCEATIGSRVREQGHVFQELFDTDYFHVSVIPDIEGAEMAGALKNVVALAAGFADGCDLGQNAKAVVLRQGLSEMRQFAKAMYPNTVRDETFFESCGVADLIATCYGGRNHRVAQEFAKQRGRTSFSQLETDLLNGQKLQGVLTSEEVQSVLSSKGWQNQYPLFSTVNAIVRGRLEPKDISRFRELPGLSLESGGEEPSLLEKTIGF</sequence>
<dbReference type="PANTHER" id="PTHR11728:SF8">
    <property type="entry name" value="GLYCEROL-3-PHOSPHATE DEHYDROGENASE [NAD(+)]-RELATED"/>
    <property type="match status" value="1"/>
</dbReference>
<evidence type="ECO:0000313" key="10">
    <source>
        <dbReference type="Proteomes" id="UP001153069"/>
    </source>
</evidence>
<dbReference type="InterPro" id="IPR006168">
    <property type="entry name" value="G3P_DH_NAD-dep"/>
</dbReference>
<dbReference type="FunFam" id="1.10.1040.10:FF:000004">
    <property type="entry name" value="Glycerol-3-phosphate dehydrogenase [NAD(+)]"/>
    <property type="match status" value="1"/>
</dbReference>
<dbReference type="GO" id="GO:0042803">
    <property type="term" value="F:protein homodimerization activity"/>
    <property type="evidence" value="ECO:0007669"/>
    <property type="project" value="InterPro"/>
</dbReference>
<evidence type="ECO:0000256" key="3">
    <source>
        <dbReference type="ARBA" id="ARBA00023027"/>
    </source>
</evidence>
<dbReference type="PANTHER" id="PTHR11728">
    <property type="entry name" value="GLYCEROL-3-PHOSPHATE DEHYDROGENASE"/>
    <property type="match status" value="1"/>
</dbReference>
<dbReference type="Pfam" id="PF01210">
    <property type="entry name" value="NAD_Gly3P_dh_N"/>
    <property type="match status" value="1"/>
</dbReference>
<dbReference type="NCBIfam" id="TIGR01488">
    <property type="entry name" value="HAD-SF-IB"/>
    <property type="match status" value="1"/>
</dbReference>
<feature type="domain" description="Glycerol-3-phosphate dehydrogenase NAD-dependent C-terminal" evidence="8">
    <location>
        <begin position="481"/>
        <end position="628"/>
    </location>
</feature>
<dbReference type="Gene3D" id="1.10.1040.10">
    <property type="entry name" value="N-(1-d-carboxylethyl)-l-norvaline Dehydrogenase, domain 2"/>
    <property type="match status" value="1"/>
</dbReference>
<dbReference type="SUPFAM" id="SSF56784">
    <property type="entry name" value="HAD-like"/>
    <property type="match status" value="1"/>
</dbReference>
<dbReference type="GO" id="GO:0046168">
    <property type="term" value="P:glycerol-3-phosphate catabolic process"/>
    <property type="evidence" value="ECO:0007669"/>
    <property type="project" value="UniProtKB-UniRule"/>
</dbReference>
<comment type="catalytic activity">
    <reaction evidence="4 6">
        <text>sn-glycerol 3-phosphate + NAD(+) = dihydroxyacetone phosphate + NADH + H(+)</text>
        <dbReference type="Rhea" id="RHEA:11092"/>
        <dbReference type="ChEBI" id="CHEBI:15378"/>
        <dbReference type="ChEBI" id="CHEBI:57540"/>
        <dbReference type="ChEBI" id="CHEBI:57597"/>
        <dbReference type="ChEBI" id="CHEBI:57642"/>
        <dbReference type="ChEBI" id="CHEBI:57945"/>
        <dbReference type="EC" id="1.1.1.8"/>
    </reaction>
</comment>
<reference evidence="9" key="1">
    <citation type="submission" date="2020-06" db="EMBL/GenBank/DDBJ databases">
        <authorList>
            <consortium name="Plant Systems Biology data submission"/>
        </authorList>
    </citation>
    <scope>NUCLEOTIDE SEQUENCE</scope>
    <source>
        <strain evidence="9">D6</strain>
    </source>
</reference>
<evidence type="ECO:0000259" key="7">
    <source>
        <dbReference type="Pfam" id="PF01210"/>
    </source>
</evidence>
<evidence type="ECO:0000256" key="4">
    <source>
        <dbReference type="ARBA" id="ARBA00048683"/>
    </source>
</evidence>
<accession>A0A9N8HTD7</accession>
<dbReference type="NCBIfam" id="TIGR03376">
    <property type="entry name" value="glycerol3P_DH"/>
    <property type="match status" value="1"/>
</dbReference>
<evidence type="ECO:0000256" key="6">
    <source>
        <dbReference type="RuleBase" id="RU361243"/>
    </source>
</evidence>
<dbReference type="Gene3D" id="3.40.50.720">
    <property type="entry name" value="NAD(P)-binding Rossmann-like Domain"/>
    <property type="match status" value="1"/>
</dbReference>
<evidence type="ECO:0000256" key="1">
    <source>
        <dbReference type="ARBA" id="ARBA00011009"/>
    </source>
</evidence>
<dbReference type="InterPro" id="IPR011128">
    <property type="entry name" value="G3P_DH_NAD-dep_N"/>
</dbReference>
<evidence type="ECO:0000259" key="8">
    <source>
        <dbReference type="Pfam" id="PF07479"/>
    </source>
</evidence>
<dbReference type="GO" id="GO:0005829">
    <property type="term" value="C:cytosol"/>
    <property type="evidence" value="ECO:0007669"/>
    <property type="project" value="TreeGrafter"/>
</dbReference>
<dbReference type="Pfam" id="PF12710">
    <property type="entry name" value="HAD"/>
    <property type="match status" value="1"/>
</dbReference>
<dbReference type="InterPro" id="IPR017751">
    <property type="entry name" value="G3P_DH_NAD-dep_euk"/>
</dbReference>
<feature type="domain" description="Glycerol-3-phosphate dehydrogenase NAD-dependent N-terminal" evidence="7">
    <location>
        <begin position="291"/>
        <end position="457"/>
    </location>
</feature>
<dbReference type="InterPro" id="IPR008927">
    <property type="entry name" value="6-PGluconate_DH-like_C_sf"/>
</dbReference>
<dbReference type="Proteomes" id="UP001153069">
    <property type="component" value="Unassembled WGS sequence"/>
</dbReference>
<keyword evidence="2 5" id="KW-0560">Oxidoreductase</keyword>
<dbReference type="InterPro" id="IPR036412">
    <property type="entry name" value="HAD-like_sf"/>
</dbReference>
<comment type="similarity">
    <text evidence="1 5">Belongs to the NAD-dependent glycerol-3-phosphate dehydrogenase family.</text>
</comment>
<dbReference type="GO" id="GO:0005975">
    <property type="term" value="P:carbohydrate metabolic process"/>
    <property type="evidence" value="ECO:0007669"/>
    <property type="project" value="InterPro"/>
</dbReference>
<evidence type="ECO:0000256" key="5">
    <source>
        <dbReference type="RuleBase" id="RU000437"/>
    </source>
</evidence>
<evidence type="ECO:0000256" key="2">
    <source>
        <dbReference type="ARBA" id="ARBA00023002"/>
    </source>
</evidence>
<keyword evidence="3 5" id="KW-0520">NAD</keyword>
<dbReference type="OrthoDB" id="10263760at2759"/>
<dbReference type="CDD" id="cd04309">
    <property type="entry name" value="HAD_PSP_eu"/>
    <property type="match status" value="1"/>
</dbReference>
<gene>
    <name evidence="9" type="ORF">SEMRO_1501_G277870.1</name>
</gene>
<dbReference type="SUPFAM" id="SSF48179">
    <property type="entry name" value="6-phosphogluconate dehydrogenase C-terminal domain-like"/>
    <property type="match status" value="1"/>
</dbReference>
<evidence type="ECO:0000313" key="9">
    <source>
        <dbReference type="EMBL" id="CAB9524155.1"/>
    </source>
</evidence>
<protein>
    <recommendedName>
        <fullName evidence="6">Glycerol-3-phosphate dehydrogenase [NAD(+)]</fullName>
        <ecNumber evidence="6">1.1.1.8</ecNumber>
    </recommendedName>
</protein>
<dbReference type="Pfam" id="PF07479">
    <property type="entry name" value="NAD_Gly3P_dh_C"/>
    <property type="match status" value="1"/>
</dbReference>
<organism evidence="9 10">
    <name type="scientific">Seminavis robusta</name>
    <dbReference type="NCBI Taxonomy" id="568900"/>
    <lineage>
        <taxon>Eukaryota</taxon>
        <taxon>Sar</taxon>
        <taxon>Stramenopiles</taxon>
        <taxon>Ochrophyta</taxon>
        <taxon>Bacillariophyta</taxon>
        <taxon>Bacillariophyceae</taxon>
        <taxon>Bacillariophycidae</taxon>
        <taxon>Naviculales</taxon>
        <taxon>Naviculaceae</taxon>
        <taxon>Seminavis</taxon>
    </lineage>
</organism>
<dbReference type="InterPro" id="IPR013328">
    <property type="entry name" value="6PGD_dom2"/>
</dbReference>
<dbReference type="GO" id="GO:0051287">
    <property type="term" value="F:NAD binding"/>
    <property type="evidence" value="ECO:0007669"/>
    <property type="project" value="UniProtKB-UniRule"/>
</dbReference>
<dbReference type="EC" id="1.1.1.8" evidence="6"/>
<dbReference type="PRINTS" id="PR00077">
    <property type="entry name" value="GPDHDRGNASE"/>
</dbReference>